<proteinExistence type="predicted"/>
<evidence type="ECO:0000313" key="3">
    <source>
        <dbReference type="Proteomes" id="UP000001555"/>
    </source>
</evidence>
<dbReference type="Proteomes" id="UP000001555">
    <property type="component" value="Unassembled WGS sequence"/>
</dbReference>
<keyword evidence="3" id="KW-1185">Reference proteome</keyword>
<evidence type="ECO:0000313" key="2">
    <source>
        <dbReference type="EnsemblMetazoa" id="ISCW000472-PA"/>
    </source>
</evidence>
<dbReference type="EMBL" id="DS621176">
    <property type="protein sequence ID" value="EEC00721.1"/>
    <property type="molecule type" value="Genomic_DNA"/>
</dbReference>
<dbReference type="EMBL" id="ABJB010732257">
    <property type="status" value="NOT_ANNOTATED_CDS"/>
    <property type="molecule type" value="Genomic_DNA"/>
</dbReference>
<evidence type="ECO:0000313" key="1">
    <source>
        <dbReference type="EMBL" id="EEC00721.1"/>
    </source>
</evidence>
<name>B7P299_IXOSC</name>
<dbReference type="InParanoid" id="B7P299"/>
<gene>
    <name evidence="1" type="ORF">IscW_ISCW000472</name>
</gene>
<reference evidence="1 3" key="1">
    <citation type="submission" date="2008-03" db="EMBL/GenBank/DDBJ databases">
        <title>Annotation of Ixodes scapularis.</title>
        <authorList>
            <consortium name="Ixodes scapularis Genome Project Consortium"/>
            <person name="Caler E."/>
            <person name="Hannick L.I."/>
            <person name="Bidwell S."/>
            <person name="Joardar V."/>
            <person name="Thiagarajan M."/>
            <person name="Amedeo P."/>
            <person name="Galinsky K.J."/>
            <person name="Schobel S."/>
            <person name="Inman J."/>
            <person name="Hostetler J."/>
            <person name="Miller J."/>
            <person name="Hammond M."/>
            <person name="Megy K."/>
            <person name="Lawson D."/>
            <person name="Kodira C."/>
            <person name="Sutton G."/>
            <person name="Meyer J."/>
            <person name="Hill C.A."/>
            <person name="Birren B."/>
            <person name="Nene V."/>
            <person name="Collins F."/>
            <person name="Alarcon-Chaidez F."/>
            <person name="Wikel S."/>
            <person name="Strausberg R."/>
        </authorList>
    </citation>
    <scope>NUCLEOTIDE SEQUENCE [LARGE SCALE GENOMIC DNA]</scope>
    <source>
        <strain evidence="3">Wikel</strain>
        <strain evidence="1">Wikel colony</strain>
    </source>
</reference>
<reference evidence="2" key="2">
    <citation type="submission" date="2020-05" db="UniProtKB">
        <authorList>
            <consortium name="EnsemblMetazoa"/>
        </authorList>
    </citation>
    <scope>IDENTIFICATION</scope>
    <source>
        <strain evidence="2">wikel</strain>
    </source>
</reference>
<protein>
    <submittedName>
        <fullName evidence="1 2">Uncharacterized protein</fullName>
    </submittedName>
</protein>
<dbReference type="EnsemblMetazoa" id="ISCW000472-RA">
    <property type="protein sequence ID" value="ISCW000472-PA"/>
    <property type="gene ID" value="ISCW000472"/>
</dbReference>
<dbReference type="VEuPathDB" id="VectorBase:ISCW000472"/>
<dbReference type="HOGENOM" id="CLU_3071000_0_0_1"/>
<dbReference type="PaxDb" id="6945-B7P299"/>
<organism>
    <name type="scientific">Ixodes scapularis</name>
    <name type="common">Black-legged tick</name>
    <name type="synonym">Deer tick</name>
    <dbReference type="NCBI Taxonomy" id="6945"/>
    <lineage>
        <taxon>Eukaryota</taxon>
        <taxon>Metazoa</taxon>
        <taxon>Ecdysozoa</taxon>
        <taxon>Arthropoda</taxon>
        <taxon>Chelicerata</taxon>
        <taxon>Arachnida</taxon>
        <taxon>Acari</taxon>
        <taxon>Parasitiformes</taxon>
        <taxon>Ixodida</taxon>
        <taxon>Ixodoidea</taxon>
        <taxon>Ixodidae</taxon>
        <taxon>Ixodinae</taxon>
        <taxon>Ixodes</taxon>
    </lineage>
</organism>
<accession>B7P299</accession>
<dbReference type="AlphaFoldDB" id="B7P299"/>
<sequence length="53" mass="5760">MACGATSRQLQQAYDGAVCFERLLTSPRCALRDAPQPSIARSFVSVSTFENAH</sequence>